<dbReference type="SUPFAM" id="SSF56601">
    <property type="entry name" value="beta-lactamase/transpeptidase-like"/>
    <property type="match status" value="1"/>
</dbReference>
<evidence type="ECO:0000313" key="3">
    <source>
        <dbReference type="Proteomes" id="UP000515819"/>
    </source>
</evidence>
<dbReference type="GO" id="GO:0016787">
    <property type="term" value="F:hydrolase activity"/>
    <property type="evidence" value="ECO:0007669"/>
    <property type="project" value="UniProtKB-KW"/>
</dbReference>
<dbReference type="PANTHER" id="PTHR43283">
    <property type="entry name" value="BETA-LACTAMASE-RELATED"/>
    <property type="match status" value="1"/>
</dbReference>
<keyword evidence="3" id="KW-1185">Reference proteome</keyword>
<evidence type="ECO:0000313" key="2">
    <source>
        <dbReference type="EMBL" id="QNM00908.1"/>
    </source>
</evidence>
<name>A0A7G9FQS6_9FIRM</name>
<dbReference type="InterPro" id="IPR001466">
    <property type="entry name" value="Beta-lactam-related"/>
</dbReference>
<protein>
    <submittedName>
        <fullName evidence="2">Serine hydrolase</fullName>
    </submittedName>
</protein>
<reference evidence="2 3" key="1">
    <citation type="submission" date="2020-08" db="EMBL/GenBank/DDBJ databases">
        <authorList>
            <person name="Liu C."/>
            <person name="Sun Q."/>
        </authorList>
    </citation>
    <scope>NUCLEOTIDE SEQUENCE [LARGE SCALE GENOMIC DNA]</scope>
    <source>
        <strain evidence="2 3">NSJ-4</strain>
    </source>
</reference>
<proteinExistence type="predicted"/>
<evidence type="ECO:0000259" key="1">
    <source>
        <dbReference type="Pfam" id="PF00144"/>
    </source>
</evidence>
<dbReference type="KEGG" id="wcp:H9Q76_06445"/>
<keyword evidence="2" id="KW-0378">Hydrolase</keyword>
<organism evidence="2 3">
    <name type="scientific">Wujia chipingensis</name>
    <dbReference type="NCBI Taxonomy" id="2763670"/>
    <lineage>
        <taxon>Bacteria</taxon>
        <taxon>Bacillati</taxon>
        <taxon>Bacillota</taxon>
        <taxon>Clostridia</taxon>
        <taxon>Lachnospirales</taxon>
        <taxon>Lachnospiraceae</taxon>
        <taxon>Wujia</taxon>
    </lineage>
</organism>
<dbReference type="EMBL" id="CP060632">
    <property type="protein sequence ID" value="QNM00908.1"/>
    <property type="molecule type" value="Genomic_DNA"/>
</dbReference>
<dbReference type="InterPro" id="IPR050789">
    <property type="entry name" value="Diverse_Enzym_Activities"/>
</dbReference>
<dbReference type="RefSeq" id="WP_021985568.1">
    <property type="nucleotide sequence ID" value="NZ_CP060632.1"/>
</dbReference>
<sequence>MEQHSLKLKLLDSFYDMVTTKKSNLPIYHGNDSKEFVPAYTAENKKVCNPLVADINLPSTHDFIRSLSEDKKVGLAGIAILKDGKLVAEHYVPPYGAGYRHVSFSMCKSVTSMAVGLAMEEGLLSLDEKLVDIFPEYTGLFTKKAMKEVTVKHLLTMTAGVKFDEVSSYFAEDWRKSFIGSDVSFAPGTDFTYNSLNTYMLAAIVTRRAGCSMLAYLKSRLFRPLGIHNITWDCCPKGIERGGWGMKLSLQDMVKLGELYLNDGAIIRDGKHIQLLSRAWIRESTQTHVEFEDTTLTKGYGYQIWCLKDGAWLFNGVFGQNVYINQRKNLVIACTAGGYEVFPEGHLVARICKFAADEENFIRKPFATIGDTLKNYIAEKRYQKNAKQLDPAYAAYIERVVKPYTGRTYDVTDYASSILPNANQMFYSLYMTGIEQLGISYKKEYLVLHVRDGKKVYHIRVGYLSAHPYIYQILDIGGKKLPVAAGCELMDRTEKEFGLKIRLYYLEEVANKVIDLQFEGDKVKIRAVGTPNLVKFMEKLFGEAMMQRTKKLGRWKDSTFLKEKMKKVLFPESEGIAR</sequence>
<accession>A0A7G9FQS6</accession>
<dbReference type="AlphaFoldDB" id="A0A7G9FQS6"/>
<dbReference type="Pfam" id="PF00144">
    <property type="entry name" value="Beta-lactamase"/>
    <property type="match status" value="1"/>
</dbReference>
<dbReference type="InterPro" id="IPR012338">
    <property type="entry name" value="Beta-lactam/transpept-like"/>
</dbReference>
<dbReference type="PANTHER" id="PTHR43283:SF7">
    <property type="entry name" value="BETA-LACTAMASE-RELATED DOMAIN-CONTAINING PROTEIN"/>
    <property type="match status" value="1"/>
</dbReference>
<feature type="domain" description="Beta-lactamase-related" evidence="1">
    <location>
        <begin position="64"/>
        <end position="333"/>
    </location>
</feature>
<dbReference type="Proteomes" id="UP000515819">
    <property type="component" value="Chromosome"/>
</dbReference>
<dbReference type="Gene3D" id="3.40.710.10">
    <property type="entry name" value="DD-peptidase/beta-lactamase superfamily"/>
    <property type="match status" value="1"/>
</dbReference>
<gene>
    <name evidence="2" type="ORF">H9Q76_06445</name>
</gene>